<keyword evidence="6 10" id="KW-0283">Flagellar rotation</keyword>
<dbReference type="PIRSF" id="PIRSF002884">
    <property type="entry name" value="CheZ"/>
    <property type="match status" value="1"/>
</dbReference>
<evidence type="ECO:0000256" key="2">
    <source>
        <dbReference type="ARBA" id="ARBA00005908"/>
    </source>
</evidence>
<sequence length="210" mass="22614">MNTIAHPAIENGTGRSAQFSADVPVYERLGDIIRALHDTLTEIGADNVLSEAASEFPSARERLQHIGNLTEKAANTVLNKVELTMPLQESLGDTAEKLKAEWDKSADHPLAERTKAYLVEAQEATSTTYQALSEIMMAQDFQDLTGQLIKKVVSLIERTENDLLKLLIDAAPPGTISITKKDELMAGPGAAGGIALEQSSVDDLLADLGF</sequence>
<dbReference type="SUPFAM" id="SSF75708">
    <property type="entry name" value="Chemotaxis phosphatase CheZ"/>
    <property type="match status" value="1"/>
</dbReference>
<dbReference type="Pfam" id="PF04344">
    <property type="entry name" value="CheZ"/>
    <property type="match status" value="1"/>
</dbReference>
<dbReference type="EC" id="3.1.3.-" evidence="10"/>
<dbReference type="InterPro" id="IPR050992">
    <property type="entry name" value="CheZ_family_phosphatases"/>
</dbReference>
<comment type="similarity">
    <text evidence="2 10">Belongs to the CheZ family.</text>
</comment>
<evidence type="ECO:0000256" key="11">
    <source>
        <dbReference type="PIRSR" id="PIRSR002884-1"/>
    </source>
</evidence>
<comment type="subcellular location">
    <subcellularLocation>
        <location evidence="1 10">Cytoplasm</location>
    </subcellularLocation>
</comment>
<evidence type="ECO:0000256" key="1">
    <source>
        <dbReference type="ARBA" id="ARBA00004496"/>
    </source>
</evidence>
<keyword evidence="4 10" id="KW-0963">Cytoplasm</keyword>
<evidence type="ECO:0000256" key="5">
    <source>
        <dbReference type="ARBA" id="ARBA00022500"/>
    </source>
</evidence>
<organism evidence="12 13">
    <name type="scientific">Undibacterium terreum</name>
    <dbReference type="NCBI Taxonomy" id="1224302"/>
    <lineage>
        <taxon>Bacteria</taxon>
        <taxon>Pseudomonadati</taxon>
        <taxon>Pseudomonadota</taxon>
        <taxon>Betaproteobacteria</taxon>
        <taxon>Burkholderiales</taxon>
        <taxon>Oxalobacteraceae</taxon>
        <taxon>Undibacterium</taxon>
    </lineage>
</organism>
<evidence type="ECO:0000313" key="13">
    <source>
        <dbReference type="Proteomes" id="UP000637423"/>
    </source>
</evidence>
<comment type="subunit">
    <text evidence="10">Homodimer.</text>
</comment>
<evidence type="ECO:0000313" key="12">
    <source>
        <dbReference type="EMBL" id="GGC62185.1"/>
    </source>
</evidence>
<keyword evidence="8 10" id="KW-0904">Protein phosphatase</keyword>
<dbReference type="AlphaFoldDB" id="A0A916U8R2"/>
<evidence type="ECO:0000256" key="6">
    <source>
        <dbReference type="ARBA" id="ARBA00022779"/>
    </source>
</evidence>
<evidence type="ECO:0000256" key="4">
    <source>
        <dbReference type="ARBA" id="ARBA00022490"/>
    </source>
</evidence>
<keyword evidence="5 10" id="KW-0145">Chemotaxis</keyword>
<dbReference type="PANTHER" id="PTHR43693:SF1">
    <property type="entry name" value="PROTEIN PHOSPHATASE CHEZ"/>
    <property type="match status" value="1"/>
</dbReference>
<comment type="caution">
    <text evidence="12">The sequence shown here is derived from an EMBL/GenBank/DDBJ whole genome shotgun (WGS) entry which is preliminary data.</text>
</comment>
<dbReference type="GO" id="GO:0050920">
    <property type="term" value="P:regulation of chemotaxis"/>
    <property type="evidence" value="ECO:0007669"/>
    <property type="project" value="InterPro"/>
</dbReference>
<reference evidence="12" key="2">
    <citation type="submission" date="2020-09" db="EMBL/GenBank/DDBJ databases">
        <authorList>
            <person name="Sun Q."/>
            <person name="Zhou Y."/>
        </authorList>
    </citation>
    <scope>NUCLEOTIDE SEQUENCE</scope>
    <source>
        <strain evidence="12">CGMCC 1.10998</strain>
    </source>
</reference>
<dbReference type="InterPro" id="IPR007439">
    <property type="entry name" value="Chemotax_Pase_CheZ"/>
</dbReference>
<reference evidence="12" key="1">
    <citation type="journal article" date="2014" name="Int. J. Syst. Evol. Microbiol.">
        <title>Complete genome sequence of Corynebacterium casei LMG S-19264T (=DSM 44701T), isolated from a smear-ripened cheese.</title>
        <authorList>
            <consortium name="US DOE Joint Genome Institute (JGI-PGF)"/>
            <person name="Walter F."/>
            <person name="Albersmeier A."/>
            <person name="Kalinowski J."/>
            <person name="Ruckert C."/>
        </authorList>
    </citation>
    <scope>NUCLEOTIDE SEQUENCE</scope>
    <source>
        <strain evidence="12">CGMCC 1.10998</strain>
    </source>
</reference>
<keyword evidence="7 10" id="KW-0378">Hydrolase</keyword>
<feature type="site" description="Enhances dephosphorylation of CheY-P" evidence="11">
    <location>
        <position position="147"/>
    </location>
</feature>
<protein>
    <recommendedName>
        <fullName evidence="3 10">Protein phosphatase CheZ</fullName>
        <ecNumber evidence="10">3.1.3.-</ecNumber>
    </recommendedName>
    <alternativeName>
        <fullName evidence="9 10">Chemotaxis protein CheZ</fullName>
    </alternativeName>
</protein>
<dbReference type="GO" id="GO:0005737">
    <property type="term" value="C:cytoplasm"/>
    <property type="evidence" value="ECO:0007669"/>
    <property type="project" value="UniProtKB-SubCell"/>
</dbReference>
<dbReference type="Proteomes" id="UP000637423">
    <property type="component" value="Unassembled WGS sequence"/>
</dbReference>
<dbReference type="GO" id="GO:0009288">
    <property type="term" value="C:bacterial-type flagellum"/>
    <property type="evidence" value="ECO:0007669"/>
    <property type="project" value="InterPro"/>
</dbReference>
<evidence type="ECO:0000256" key="10">
    <source>
        <dbReference type="PIRNR" id="PIRNR002884"/>
    </source>
</evidence>
<comment type="function">
    <text evidence="10">Plays an important role in bacterial chemotaxis signal transduction pathway by accelerating the dephosphorylation of phosphorylated CheY (CheY-P).</text>
</comment>
<gene>
    <name evidence="12" type="ORF">GCM10011396_06310</name>
</gene>
<keyword evidence="13" id="KW-1185">Reference proteome</keyword>
<name>A0A916U8R2_9BURK</name>
<dbReference type="GO" id="GO:0097588">
    <property type="term" value="P:archaeal or bacterial-type flagellum-dependent cell motility"/>
    <property type="evidence" value="ECO:0007669"/>
    <property type="project" value="UniProtKB-KW"/>
</dbReference>
<evidence type="ECO:0000256" key="3">
    <source>
        <dbReference type="ARBA" id="ARBA00018484"/>
    </source>
</evidence>
<dbReference type="GO" id="GO:0004721">
    <property type="term" value="F:phosphoprotein phosphatase activity"/>
    <property type="evidence" value="ECO:0007669"/>
    <property type="project" value="UniProtKB-KW"/>
</dbReference>
<dbReference type="GO" id="GO:0006935">
    <property type="term" value="P:chemotaxis"/>
    <property type="evidence" value="ECO:0007669"/>
    <property type="project" value="UniProtKB-KW"/>
</dbReference>
<dbReference type="EMBL" id="BMED01000001">
    <property type="protein sequence ID" value="GGC62185.1"/>
    <property type="molecule type" value="Genomic_DNA"/>
</dbReference>
<dbReference type="RefSeq" id="WP_188564515.1">
    <property type="nucleotide sequence ID" value="NZ_BMED01000001.1"/>
</dbReference>
<dbReference type="Gene3D" id="1.10.287.500">
    <property type="entry name" value="Helix hairpin bin"/>
    <property type="match status" value="1"/>
</dbReference>
<evidence type="ECO:0000256" key="9">
    <source>
        <dbReference type="ARBA" id="ARBA00029599"/>
    </source>
</evidence>
<proteinExistence type="inferred from homology"/>
<accession>A0A916U8R2</accession>
<evidence type="ECO:0000256" key="8">
    <source>
        <dbReference type="ARBA" id="ARBA00022912"/>
    </source>
</evidence>
<dbReference type="PANTHER" id="PTHR43693">
    <property type="entry name" value="PROTEIN PHOSPHATASE CHEZ"/>
    <property type="match status" value="1"/>
</dbReference>
<evidence type="ECO:0000256" key="7">
    <source>
        <dbReference type="ARBA" id="ARBA00022801"/>
    </source>
</evidence>